<dbReference type="PANTHER" id="PTHR30621:SF0">
    <property type="entry name" value="BIFUNCTIONAL GLUTAMINE SYNTHETASE ADENYLYLTRANSFERASE_ADENYLYL-REMOVING ENZYME"/>
    <property type="match status" value="1"/>
</dbReference>
<evidence type="ECO:0000256" key="2">
    <source>
        <dbReference type="ARBA" id="ARBA00022695"/>
    </source>
</evidence>
<dbReference type="CDD" id="cd05401">
    <property type="entry name" value="NT_GlnE_GlnD_like"/>
    <property type="match status" value="2"/>
</dbReference>
<evidence type="ECO:0000313" key="10">
    <source>
        <dbReference type="Proteomes" id="UP001549119"/>
    </source>
</evidence>
<dbReference type="EMBL" id="JBEPNW010000002">
    <property type="protein sequence ID" value="MET3866221.1"/>
    <property type="molecule type" value="Genomic_DNA"/>
</dbReference>
<dbReference type="SUPFAM" id="SSF81301">
    <property type="entry name" value="Nucleotidyltransferase"/>
    <property type="match status" value="2"/>
</dbReference>
<evidence type="ECO:0000256" key="3">
    <source>
        <dbReference type="ARBA" id="ARBA00022741"/>
    </source>
</evidence>
<keyword evidence="1 9" id="KW-0808">Transferase</keyword>
<keyword evidence="2 9" id="KW-0548">Nucleotidyltransferase</keyword>
<evidence type="ECO:0000259" key="7">
    <source>
        <dbReference type="Pfam" id="PF03710"/>
    </source>
</evidence>
<keyword evidence="10" id="KW-1185">Reference proteome</keyword>
<keyword evidence="6" id="KW-0511">Multifunctional enzyme</keyword>
<dbReference type="Gene3D" id="3.30.460.10">
    <property type="entry name" value="Beta Polymerase, domain 2"/>
    <property type="match status" value="2"/>
</dbReference>
<dbReference type="EC" id="2.7.7.42" evidence="9"/>
<dbReference type="InterPro" id="IPR043519">
    <property type="entry name" value="NT_sf"/>
</dbReference>
<feature type="domain" description="PII-uridylyltransferase/Glutamine-synthetase adenylyltransferase" evidence="8">
    <location>
        <begin position="860"/>
        <end position="977"/>
    </location>
</feature>
<feature type="domain" description="Glutamate-ammonia ligase adenylyltransferase repeated" evidence="7">
    <location>
        <begin position="583"/>
        <end position="822"/>
    </location>
</feature>
<dbReference type="InterPro" id="IPR013546">
    <property type="entry name" value="PII_UdlTrfase/GS_AdlTrfase"/>
</dbReference>
<dbReference type="RefSeq" id="WP_071000069.1">
    <property type="nucleotide sequence ID" value="NZ_JBEPNV010000001.1"/>
</dbReference>
<proteinExistence type="predicted"/>
<feature type="domain" description="PII-uridylyltransferase/Glutamine-synthetase adenylyltransferase" evidence="8">
    <location>
        <begin position="338"/>
        <end position="468"/>
    </location>
</feature>
<keyword evidence="5" id="KW-0460">Magnesium</keyword>
<organism evidence="9 10">
    <name type="scientific">Methylobacterium radiotolerans</name>
    <dbReference type="NCBI Taxonomy" id="31998"/>
    <lineage>
        <taxon>Bacteria</taxon>
        <taxon>Pseudomonadati</taxon>
        <taxon>Pseudomonadota</taxon>
        <taxon>Alphaproteobacteria</taxon>
        <taxon>Hyphomicrobiales</taxon>
        <taxon>Methylobacteriaceae</taxon>
        <taxon>Methylobacterium</taxon>
    </lineage>
</organism>
<evidence type="ECO:0000259" key="8">
    <source>
        <dbReference type="Pfam" id="PF08335"/>
    </source>
</evidence>
<protein>
    <submittedName>
        <fullName evidence="9">Glutamate-ammonia-ligase adenylyltransferase</fullName>
        <ecNumber evidence="9">2.7.7.42</ecNumber>
    </submittedName>
</protein>
<evidence type="ECO:0000256" key="5">
    <source>
        <dbReference type="ARBA" id="ARBA00022842"/>
    </source>
</evidence>
<gene>
    <name evidence="9" type="ORF">ABIC20_003530</name>
</gene>
<dbReference type="InterPro" id="IPR023057">
    <property type="entry name" value="GlnE"/>
</dbReference>
<evidence type="ECO:0000256" key="6">
    <source>
        <dbReference type="ARBA" id="ARBA00023268"/>
    </source>
</evidence>
<evidence type="ECO:0000256" key="1">
    <source>
        <dbReference type="ARBA" id="ARBA00022679"/>
    </source>
</evidence>
<feature type="domain" description="Glutamate-ammonia ligase adenylyltransferase repeated" evidence="7">
    <location>
        <begin position="62"/>
        <end position="305"/>
    </location>
</feature>
<dbReference type="PANTHER" id="PTHR30621">
    <property type="entry name" value="GLUTAMINE SYNTHETASE ADENYLYLTRANSFERASE"/>
    <property type="match status" value="1"/>
</dbReference>
<comment type="caution">
    <text evidence="9">The sequence shown here is derived from an EMBL/GenBank/DDBJ whole genome shotgun (WGS) entry which is preliminary data.</text>
</comment>
<evidence type="ECO:0000256" key="4">
    <source>
        <dbReference type="ARBA" id="ARBA00022840"/>
    </source>
</evidence>
<dbReference type="Gene3D" id="1.20.120.330">
    <property type="entry name" value="Nucleotidyltransferases domain 2"/>
    <property type="match status" value="2"/>
</dbReference>
<keyword evidence="3" id="KW-0547">Nucleotide-binding</keyword>
<dbReference type="NCBIfam" id="NF010706">
    <property type="entry name" value="PRK14108.1"/>
    <property type="match status" value="1"/>
</dbReference>
<keyword evidence="4" id="KW-0067">ATP-binding</keyword>
<accession>A0ABV2NIF9</accession>
<reference evidence="9 10" key="1">
    <citation type="submission" date="2024-06" db="EMBL/GenBank/DDBJ databases">
        <title>Genomics of switchgrass bacterial isolates.</title>
        <authorList>
            <person name="Shade A."/>
        </authorList>
    </citation>
    <scope>NUCLEOTIDE SEQUENCE [LARGE SCALE GENOMIC DNA]</scope>
    <source>
        <strain evidence="9 10">PvP084</strain>
    </source>
</reference>
<dbReference type="Pfam" id="PF03710">
    <property type="entry name" value="GlnE"/>
    <property type="match status" value="2"/>
</dbReference>
<dbReference type="GO" id="GO:0008882">
    <property type="term" value="F:[glutamate-ammonia-ligase] adenylyltransferase activity"/>
    <property type="evidence" value="ECO:0007669"/>
    <property type="project" value="UniProtKB-EC"/>
</dbReference>
<sequence length="1001" mass="107463">MRDETDPRNGSASGSATTLRAGLRPRLGLADPDAARARLAELAPALPAGLLTPACRELLLGLADHSPFLWRAATRSPERLVALLEQSPDAASRDIIARQRGVGAACGANPDLAEVGRRLRANREAHALLVALADLGGCWDLDAVTGALSAFADASVSAAVEALLRQGMAAGRYRPRDPEAPQDGSGLIVLGLGKLGGCELNYSSDIDLVVFYEAEPAAAATGGDPKPFLVKLAQGLVKLLADRTADGYVHRIDYRLRPDPGSTAVALSTGFAFDYYQTLGQNWERAAFIKARPIAGDIPAGEAFLAELAPFIWRRHFDFPAIAEIHALKRQIHMVRGHETVAVGGHDIKIGRGGIREIEFFVQTQQLVFGGRKPALRGRRTVAMLGELVAEGWIDGRARDELAAAYAFLRTLEHRIQMIRDEQTQRLPTGTEALTALALFAGFPDLPAFEAALLHHAGRVQAHYALLFEAEPEAGADGAALVFGESEPDPETLARLGAFGFRDPRLAWETVQGWHLGRRPALRTGRAREILAEMLPALLRALGGTADPDAALLALDRAFARMPAVAELLAILRSHERLRLLFADILGTAPRLADTVGLSPHVLDTVLDADFVTPTTDPGEVRAQYRALLGQPASHEESLDRCRDATRQMAFVTGARLLSGILTPRQAGEAYAAIAEATVALSLEAEERRFALDHGAVPAGRCCVLALGRLGSRQLSAESDLDLVFLYDFDPENRTSDGRRPLDAVVAYNRLAQRVFAALTTATRRGRLYAVDLRLRPYGSHSPPAVQLSGFAAYHGGEAELWEHMALARARVVAGDATLAADVTAAIAGILRQPRETAAVCAEAGAMRALVARERGHAGPYDLKLAPGALFDLDFLAQAIVLSQAHDWPGCIGLGAEALFRAATARGLLPAAAGEALAETYGFLDAVYQWQRLVMADPAAEPSETASRQIAKAVGLPDARGLAAELRRHRRRSQALLARIRRTVRLPSRMPAAAREPPERP</sequence>
<name>A0ABV2NIF9_9HYPH</name>
<dbReference type="InterPro" id="IPR005190">
    <property type="entry name" value="GlnE_rpt_dom"/>
</dbReference>
<dbReference type="Pfam" id="PF08335">
    <property type="entry name" value="GlnD_UR_UTase"/>
    <property type="match status" value="2"/>
</dbReference>
<dbReference type="SUPFAM" id="SSF81593">
    <property type="entry name" value="Nucleotidyltransferase substrate binding subunit/domain"/>
    <property type="match status" value="2"/>
</dbReference>
<evidence type="ECO:0000313" key="9">
    <source>
        <dbReference type="EMBL" id="MET3866221.1"/>
    </source>
</evidence>
<dbReference type="Proteomes" id="UP001549119">
    <property type="component" value="Unassembled WGS sequence"/>
</dbReference>
<dbReference type="NCBIfam" id="NF008292">
    <property type="entry name" value="PRK11072.1"/>
    <property type="match status" value="1"/>
</dbReference>